<dbReference type="GO" id="GO:0006357">
    <property type="term" value="P:regulation of transcription by RNA polymerase II"/>
    <property type="evidence" value="ECO:0007669"/>
    <property type="project" value="InterPro"/>
</dbReference>
<evidence type="ECO:0000313" key="7">
    <source>
        <dbReference type="Proteomes" id="UP000196158"/>
    </source>
</evidence>
<dbReference type="Pfam" id="PF00134">
    <property type="entry name" value="Cyclin_N"/>
    <property type="match status" value="1"/>
</dbReference>
<reference evidence="6 7" key="1">
    <citation type="submission" date="2017-04" db="EMBL/GenBank/DDBJ databases">
        <authorList>
            <person name="Afonso C.L."/>
            <person name="Miller P.J."/>
            <person name="Scott M.A."/>
            <person name="Spackman E."/>
            <person name="Goraichik I."/>
            <person name="Dimitrov K.M."/>
            <person name="Suarez D.L."/>
            <person name="Swayne D.E."/>
        </authorList>
    </citation>
    <scope>NUCLEOTIDE SEQUENCE [LARGE SCALE GENOMIC DNA]</scope>
</reference>
<dbReference type="SMART" id="SM00385">
    <property type="entry name" value="CYCLIN"/>
    <property type="match status" value="1"/>
</dbReference>
<accession>A0A1X7QYZ5</accession>
<dbReference type="GO" id="GO:0016538">
    <property type="term" value="F:cyclin-dependent protein serine/threonine kinase regulator activity"/>
    <property type="evidence" value="ECO:0007669"/>
    <property type="project" value="InterPro"/>
</dbReference>
<comment type="similarity">
    <text evidence="1">Belongs to the cyclin family. Cyclin C subfamily.</text>
</comment>
<feature type="region of interest" description="Disordered" evidence="4">
    <location>
        <begin position="286"/>
        <end position="320"/>
    </location>
</feature>
<evidence type="ECO:0000256" key="2">
    <source>
        <dbReference type="ARBA" id="ARBA00023127"/>
    </source>
</evidence>
<dbReference type="GO" id="GO:0070985">
    <property type="term" value="C:transcription factor TFIIK complex"/>
    <property type="evidence" value="ECO:0007669"/>
    <property type="project" value="InterPro"/>
</dbReference>
<evidence type="ECO:0000256" key="1">
    <source>
        <dbReference type="ARBA" id="ARBA00008638"/>
    </source>
</evidence>
<dbReference type="CDD" id="cd20525">
    <property type="entry name" value="CYCLIN_CCNH_rpt2"/>
    <property type="match status" value="1"/>
</dbReference>
<dbReference type="InterPro" id="IPR036915">
    <property type="entry name" value="Cyclin-like_sf"/>
</dbReference>
<dbReference type="Gene3D" id="1.10.472.10">
    <property type="entry name" value="Cyclin-like"/>
    <property type="match status" value="2"/>
</dbReference>
<dbReference type="FunFam" id="1.10.472.10:FF:000128">
    <property type="entry name" value="TFIIK subunit"/>
    <property type="match status" value="1"/>
</dbReference>
<evidence type="ECO:0000256" key="3">
    <source>
        <dbReference type="RuleBase" id="RU000383"/>
    </source>
</evidence>
<dbReference type="InterPro" id="IPR031658">
    <property type="entry name" value="Cyclin_C_2"/>
</dbReference>
<dbReference type="GO" id="GO:0006351">
    <property type="term" value="P:DNA-templated transcription"/>
    <property type="evidence" value="ECO:0007669"/>
    <property type="project" value="InterPro"/>
</dbReference>
<keyword evidence="7" id="KW-1185">Reference proteome</keyword>
<name>A0A1X7QYZ5_9SACH</name>
<dbReference type="Proteomes" id="UP000196158">
    <property type="component" value="Unassembled WGS sequence"/>
</dbReference>
<dbReference type="OrthoDB" id="340962at2759"/>
<dbReference type="NCBIfam" id="TIGR00569">
    <property type="entry name" value="ccl1"/>
    <property type="match status" value="1"/>
</dbReference>
<dbReference type="InterPro" id="IPR006671">
    <property type="entry name" value="Cyclin_N"/>
</dbReference>
<keyword evidence="2 3" id="KW-0195">Cyclin</keyword>
<feature type="domain" description="Cyclin-like" evidence="5">
    <location>
        <begin position="114"/>
        <end position="195"/>
    </location>
</feature>
<dbReference type="EMBL" id="FXLY01000002">
    <property type="protein sequence ID" value="SMN18226.1"/>
    <property type="molecule type" value="Genomic_DNA"/>
</dbReference>
<dbReference type="InterPro" id="IPR027081">
    <property type="entry name" value="CyclinH/Ccl1"/>
</dbReference>
<dbReference type="PANTHER" id="PTHR10026">
    <property type="entry name" value="CYCLIN"/>
    <property type="match status" value="1"/>
</dbReference>
<dbReference type="InterPro" id="IPR043198">
    <property type="entry name" value="Cyclin/Ssn8"/>
</dbReference>
<gene>
    <name evidence="6" type="ORF">KASA_0Q06699G</name>
</gene>
<protein>
    <submittedName>
        <fullName evidence="6">Similar to Saccharomyces cerevisiae YPR025C CCL1 Cyclin associated with protein kinase Kin28p</fullName>
    </submittedName>
</protein>
<keyword evidence="6" id="KW-0418">Kinase</keyword>
<feature type="compositionally biased region" description="Basic and acidic residues" evidence="4">
    <location>
        <begin position="22"/>
        <end position="33"/>
    </location>
</feature>
<evidence type="ECO:0000313" key="6">
    <source>
        <dbReference type="EMBL" id="SMN18226.1"/>
    </source>
</evidence>
<feature type="region of interest" description="Disordered" evidence="4">
    <location>
        <begin position="1"/>
        <end position="33"/>
    </location>
</feature>
<dbReference type="Pfam" id="PF16899">
    <property type="entry name" value="Cyclin_C_2"/>
    <property type="match status" value="1"/>
</dbReference>
<dbReference type="GO" id="GO:0016301">
    <property type="term" value="F:kinase activity"/>
    <property type="evidence" value="ECO:0007669"/>
    <property type="project" value="UniProtKB-KW"/>
</dbReference>
<sequence length="394" mass="45617">MSREVSQTPDINKSDSPATETADSKKPANYKRISDDDLYRHSSQFRMWSFTEKNLREKRKKTNERAIGTINEKLRKFIEDNKSSLTEEELQTLRVKASPLSMEEELQLINFYSKKVQVIAQHLNLPTEVIATSITFFRRFFLDNSVMEFDPKNLVHTTIFLACKSENYFISVDSFAKKAKSNREAILKYEFKLVESLKFSLLNHHPYKPLHGFFLDIQTILYGKVDLKYMGQIYDRCKKKITDALLTDIVYLFTPPQITLAIISMEDEQLISRYLELKFGKDISNNTDDQENGVNKEVKEVNKEEEGGVPEKVDDKHEPQNDIELNKLLTIISQCVDLLEKSESVTTDDAKRVAAKNYYCQNPSILLQKLKRKLESSNDNNGNESPSKKPKIEE</sequence>
<organism evidence="6 7">
    <name type="scientific">Maudiozyma saulgeensis</name>
    <dbReference type="NCBI Taxonomy" id="1789683"/>
    <lineage>
        <taxon>Eukaryota</taxon>
        <taxon>Fungi</taxon>
        <taxon>Dikarya</taxon>
        <taxon>Ascomycota</taxon>
        <taxon>Saccharomycotina</taxon>
        <taxon>Saccharomycetes</taxon>
        <taxon>Saccharomycetales</taxon>
        <taxon>Saccharomycetaceae</taxon>
        <taxon>Maudiozyma</taxon>
    </lineage>
</organism>
<dbReference type="SUPFAM" id="SSF47954">
    <property type="entry name" value="Cyclin-like"/>
    <property type="match status" value="2"/>
</dbReference>
<dbReference type="InterPro" id="IPR013763">
    <property type="entry name" value="Cyclin-like_dom"/>
</dbReference>
<feature type="compositionally biased region" description="Polar residues" evidence="4">
    <location>
        <begin position="1"/>
        <end position="21"/>
    </location>
</feature>
<keyword evidence="6" id="KW-0808">Transferase</keyword>
<feature type="region of interest" description="Disordered" evidence="4">
    <location>
        <begin position="370"/>
        <end position="394"/>
    </location>
</feature>
<dbReference type="STRING" id="1789683.A0A1X7QYZ5"/>
<dbReference type="CDD" id="cd20524">
    <property type="entry name" value="CYCLIN_CCNH_rpt1"/>
    <property type="match status" value="1"/>
</dbReference>
<evidence type="ECO:0000256" key="4">
    <source>
        <dbReference type="SAM" id="MobiDB-lite"/>
    </source>
</evidence>
<feature type="compositionally biased region" description="Basic and acidic residues" evidence="4">
    <location>
        <begin position="294"/>
        <end position="320"/>
    </location>
</feature>
<evidence type="ECO:0000259" key="5">
    <source>
        <dbReference type="SMART" id="SM00385"/>
    </source>
</evidence>
<proteinExistence type="inferred from homology"/>
<dbReference type="AlphaFoldDB" id="A0A1X7QYZ5"/>